<reference evidence="2" key="1">
    <citation type="journal article" date="2012" name="PLoS Genet.">
        <title>The genomes of the fungal plant pathogens Cladosporium fulvum and Dothistroma septosporum reveal adaptation to different hosts and lifestyles but also signatures of common ancestry.</title>
        <authorList>
            <person name="de Wit P.J.G.M."/>
            <person name="van der Burgt A."/>
            <person name="Oekmen B."/>
            <person name="Stergiopoulos I."/>
            <person name="Abd-Elsalam K.A."/>
            <person name="Aerts A.L."/>
            <person name="Bahkali A.H."/>
            <person name="Beenen H.G."/>
            <person name="Chettri P."/>
            <person name="Cox M.P."/>
            <person name="Datema E."/>
            <person name="de Vries R.P."/>
            <person name="Dhillon B."/>
            <person name="Ganley A.R."/>
            <person name="Griffiths S.A."/>
            <person name="Guo Y."/>
            <person name="Hamelin R.C."/>
            <person name="Henrissat B."/>
            <person name="Kabir M.S."/>
            <person name="Jashni M.K."/>
            <person name="Kema G."/>
            <person name="Klaubauf S."/>
            <person name="Lapidus A."/>
            <person name="Levasseur A."/>
            <person name="Lindquist E."/>
            <person name="Mehrabi R."/>
            <person name="Ohm R.A."/>
            <person name="Owen T.J."/>
            <person name="Salamov A."/>
            <person name="Schwelm A."/>
            <person name="Schijlen E."/>
            <person name="Sun H."/>
            <person name="van den Burg H.A."/>
            <person name="van Ham R.C.H.J."/>
            <person name="Zhang S."/>
            <person name="Goodwin S.B."/>
            <person name="Grigoriev I.V."/>
            <person name="Collemare J."/>
            <person name="Bradshaw R.E."/>
        </authorList>
    </citation>
    <scope>NUCLEOTIDE SEQUENCE [LARGE SCALE GENOMIC DNA]</scope>
    <source>
        <strain evidence="2">NZE10 / CBS 128990</strain>
    </source>
</reference>
<organism evidence="1 2">
    <name type="scientific">Dothistroma septosporum (strain NZE10 / CBS 128990)</name>
    <name type="common">Red band needle blight fungus</name>
    <name type="synonym">Mycosphaerella pini</name>
    <dbReference type="NCBI Taxonomy" id="675120"/>
    <lineage>
        <taxon>Eukaryota</taxon>
        <taxon>Fungi</taxon>
        <taxon>Dikarya</taxon>
        <taxon>Ascomycota</taxon>
        <taxon>Pezizomycotina</taxon>
        <taxon>Dothideomycetes</taxon>
        <taxon>Dothideomycetidae</taxon>
        <taxon>Mycosphaerellales</taxon>
        <taxon>Mycosphaerellaceae</taxon>
        <taxon>Dothistroma</taxon>
    </lineage>
</organism>
<dbReference type="EMBL" id="KB446535">
    <property type="protein sequence ID" value="EME48988.1"/>
    <property type="molecule type" value="Genomic_DNA"/>
</dbReference>
<accession>N1Q140</accession>
<reference evidence="1 2" key="2">
    <citation type="journal article" date="2012" name="PLoS Pathog.">
        <title>Diverse lifestyles and strategies of plant pathogenesis encoded in the genomes of eighteen Dothideomycetes fungi.</title>
        <authorList>
            <person name="Ohm R.A."/>
            <person name="Feau N."/>
            <person name="Henrissat B."/>
            <person name="Schoch C.L."/>
            <person name="Horwitz B.A."/>
            <person name="Barry K.W."/>
            <person name="Condon B.J."/>
            <person name="Copeland A.C."/>
            <person name="Dhillon B."/>
            <person name="Glaser F."/>
            <person name="Hesse C.N."/>
            <person name="Kosti I."/>
            <person name="LaButti K."/>
            <person name="Lindquist E.A."/>
            <person name="Lucas S."/>
            <person name="Salamov A.A."/>
            <person name="Bradshaw R.E."/>
            <person name="Ciuffetti L."/>
            <person name="Hamelin R.C."/>
            <person name="Kema G.H.J."/>
            <person name="Lawrence C."/>
            <person name="Scott J.A."/>
            <person name="Spatafora J.W."/>
            <person name="Turgeon B.G."/>
            <person name="de Wit P.J.G.M."/>
            <person name="Zhong S."/>
            <person name="Goodwin S.B."/>
            <person name="Grigoriev I.V."/>
        </authorList>
    </citation>
    <scope>NUCLEOTIDE SEQUENCE [LARGE SCALE GENOMIC DNA]</scope>
    <source>
        <strain evidence="2">NZE10 / CBS 128990</strain>
    </source>
</reference>
<dbReference type="AlphaFoldDB" id="N1Q140"/>
<keyword evidence="2" id="KW-1185">Reference proteome</keyword>
<dbReference type="HOGENOM" id="CLU_1673417_0_0_1"/>
<evidence type="ECO:0000313" key="1">
    <source>
        <dbReference type="EMBL" id="EME48988.1"/>
    </source>
</evidence>
<sequence>MRMPASSNPTHPRTAYRSRVVLELRVVLTLSGRLTYSYSTQLGRSLIRIPERQSAAPMTLVPIAWLLHGSRVAIRSAQLFSPESCSGNMFSGYPILRSELLRRARAQTYISTRHQPWQTNLFQIPRRHDCTQSTHSRLVHTGDGNYDRGPKLRCNNRR</sequence>
<proteinExistence type="predicted"/>
<name>N1Q140_DOTSN</name>
<evidence type="ECO:0000313" key="2">
    <source>
        <dbReference type="Proteomes" id="UP000016933"/>
    </source>
</evidence>
<gene>
    <name evidence="1" type="ORF">DOTSEDRAFT_76441</name>
</gene>
<dbReference type="Proteomes" id="UP000016933">
    <property type="component" value="Unassembled WGS sequence"/>
</dbReference>
<protein>
    <submittedName>
        <fullName evidence="1">Uncharacterized protein</fullName>
    </submittedName>
</protein>
<feature type="non-terminal residue" evidence="1">
    <location>
        <position position="158"/>
    </location>
</feature>